<accession>A0A1B6IPS1</accession>
<organism evidence="2">
    <name type="scientific">Homalodisca liturata</name>
    <dbReference type="NCBI Taxonomy" id="320908"/>
    <lineage>
        <taxon>Eukaryota</taxon>
        <taxon>Metazoa</taxon>
        <taxon>Ecdysozoa</taxon>
        <taxon>Arthropoda</taxon>
        <taxon>Hexapoda</taxon>
        <taxon>Insecta</taxon>
        <taxon>Pterygota</taxon>
        <taxon>Neoptera</taxon>
        <taxon>Paraneoptera</taxon>
        <taxon>Hemiptera</taxon>
        <taxon>Auchenorrhyncha</taxon>
        <taxon>Membracoidea</taxon>
        <taxon>Cicadellidae</taxon>
        <taxon>Cicadellinae</taxon>
        <taxon>Proconiini</taxon>
        <taxon>Homalodisca</taxon>
    </lineage>
</organism>
<proteinExistence type="predicted"/>
<dbReference type="InterPro" id="IPR036867">
    <property type="entry name" value="R3H_dom_sf"/>
</dbReference>
<protein>
    <recommendedName>
        <fullName evidence="1">R3H domain-containing protein</fullName>
    </recommendedName>
</protein>
<dbReference type="Gene3D" id="3.40.50.300">
    <property type="entry name" value="P-loop containing nucleotide triphosphate hydrolases"/>
    <property type="match status" value="1"/>
</dbReference>
<dbReference type="EMBL" id="GECU01018785">
    <property type="protein sequence ID" value="JAS88921.1"/>
    <property type="molecule type" value="Transcribed_RNA"/>
</dbReference>
<dbReference type="PROSITE" id="PS51061">
    <property type="entry name" value="R3H"/>
    <property type="match status" value="1"/>
</dbReference>
<dbReference type="Pfam" id="PF01424">
    <property type="entry name" value="R3H"/>
    <property type="match status" value="1"/>
</dbReference>
<dbReference type="PANTHER" id="PTHR18934:SF213">
    <property type="entry name" value="3'-5' RNA HELICASE YTHDC2"/>
    <property type="match status" value="1"/>
</dbReference>
<dbReference type="InterPro" id="IPR001374">
    <property type="entry name" value="R3H_dom"/>
</dbReference>
<feature type="non-terminal residue" evidence="2">
    <location>
        <position position="262"/>
    </location>
</feature>
<dbReference type="CDD" id="cd02325">
    <property type="entry name" value="R3H"/>
    <property type="match status" value="1"/>
</dbReference>
<dbReference type="CDD" id="cd17917">
    <property type="entry name" value="DEXHc_RHA-like"/>
    <property type="match status" value="1"/>
</dbReference>
<dbReference type="AlphaFoldDB" id="A0A1B6IPS1"/>
<dbReference type="GO" id="GO:0004386">
    <property type="term" value="F:helicase activity"/>
    <property type="evidence" value="ECO:0007669"/>
    <property type="project" value="TreeGrafter"/>
</dbReference>
<dbReference type="InterPro" id="IPR027417">
    <property type="entry name" value="P-loop_NTPase"/>
</dbReference>
<dbReference type="SUPFAM" id="SSF82708">
    <property type="entry name" value="R3H domain"/>
    <property type="match status" value="1"/>
</dbReference>
<reference evidence="2" key="1">
    <citation type="submission" date="2015-11" db="EMBL/GenBank/DDBJ databases">
        <title>De novo transcriptome assembly of four potential Pierce s Disease insect vectors from Arizona vineyards.</title>
        <authorList>
            <person name="Tassone E.E."/>
        </authorList>
    </citation>
    <scope>NUCLEOTIDE SEQUENCE</scope>
</reference>
<evidence type="ECO:0000259" key="1">
    <source>
        <dbReference type="PROSITE" id="PS51061"/>
    </source>
</evidence>
<dbReference type="GO" id="GO:0003723">
    <property type="term" value="F:RNA binding"/>
    <property type="evidence" value="ECO:0007669"/>
    <property type="project" value="TreeGrafter"/>
</dbReference>
<dbReference type="SUPFAM" id="SSF52540">
    <property type="entry name" value="P-loop containing nucleoside triphosphate hydrolases"/>
    <property type="match status" value="1"/>
</dbReference>
<name>A0A1B6IPS1_9HEMI</name>
<dbReference type="PANTHER" id="PTHR18934">
    <property type="entry name" value="ATP-DEPENDENT RNA HELICASE"/>
    <property type="match status" value="1"/>
</dbReference>
<dbReference type="Gene3D" id="3.30.1370.50">
    <property type="entry name" value="R3H-like domain"/>
    <property type="match status" value="1"/>
</dbReference>
<sequence length="262" mass="29497">KMTNTSDAIINKELTEFLENPEKINIEEKMTNTSDTIINKELTEFLENPEKITLELSPTLTKEQRAMVHSWGASNFCSTISVGVEPYRYITVTKKEGFGECLPPQLCLPNDVRKKLEHSYTDMKINIKEPDETHFGAMTMDPVMTSGRLLDSPLVIPPKAGSTRHSTEVNHPIWNFRSIILTAIKDHQILIISGDTGSGKTTQVPQYIIEDAYTNQQHCKIICSMPRRVAAVGVSERVAFERKEPIGDTVGYMIKLDSRVSQ</sequence>
<feature type="domain" description="R3H" evidence="1">
    <location>
        <begin position="32"/>
        <end position="96"/>
    </location>
</feature>
<feature type="non-terminal residue" evidence="2">
    <location>
        <position position="1"/>
    </location>
</feature>
<gene>
    <name evidence="2" type="ORF">g.19878</name>
</gene>
<evidence type="ECO:0000313" key="2">
    <source>
        <dbReference type="EMBL" id="JAS88921.1"/>
    </source>
</evidence>